<evidence type="ECO:0000256" key="9">
    <source>
        <dbReference type="PIRSR" id="PIRSR000350-4"/>
    </source>
</evidence>
<dbReference type="PIRSF" id="PIRSF000350">
    <property type="entry name" value="Mercury_reductase_MerA"/>
    <property type="match status" value="1"/>
</dbReference>
<name>A0A0S2KDV2_9GAMM</name>
<comment type="similarity">
    <text evidence="1 10">Belongs to the class-I pyridine nucleotide-disulfide oxidoreductase family.</text>
</comment>
<feature type="binding site" evidence="8">
    <location>
        <position position="303"/>
    </location>
    <ligand>
        <name>FAD</name>
        <dbReference type="ChEBI" id="CHEBI:57692"/>
    </ligand>
</feature>
<sequence length="455" mass="49139">MSEFEYDFFVIGAGSGGVRTARTAAALGARTAVAEARFLGGTCVNVGCIPKKLYTYAAHIQSDLKDAASFGWSIAQGQFNWRTLKTNKDQEIKRLNGIYENLLKNAGVDIIEGRAKLEGANSVRVGERLITARHIVVATGGTPFMPSIPGIELAMNSDDFFELTEQPRRVVIVGGGFIATELAGVFRGLGSSVTLIHRGDLLLKGFDQDIRQFYTDCASHEFDLHLHCQVTGINRDSGQQELTLDLNNGSQLTTDAVLFATGRQPNSDNLGLEEAGVQLTDNGAVVVDEHFRTSVGGVYAIGDVIDRVALTPVALAEGQLLANQLFGDSQNRQMRYDLIPSAVFATPQIATVGLTEEQALSQYASVKVFTSRFRPLKYTLSKREHFTYMKMLVDAKTDKVLGVHMAGDDAAEIVQGMAVALQAGATKADFDATIGIHPTAAEEFVTMRTPVAIRG</sequence>
<feature type="domain" description="Pyridine nucleotide-disulphide oxidoreductase dimerisation" evidence="11">
    <location>
        <begin position="339"/>
        <end position="447"/>
    </location>
</feature>
<dbReference type="EMBL" id="CP013189">
    <property type="protein sequence ID" value="ALO46175.1"/>
    <property type="molecule type" value="Genomic_DNA"/>
</dbReference>
<dbReference type="SUPFAM" id="SSF51905">
    <property type="entry name" value="FAD/NAD(P)-binding domain"/>
    <property type="match status" value="1"/>
</dbReference>
<organism evidence="13 14">
    <name type="scientific">Pseudohongiella spirulinae</name>
    <dbReference type="NCBI Taxonomy" id="1249552"/>
    <lineage>
        <taxon>Bacteria</taxon>
        <taxon>Pseudomonadati</taxon>
        <taxon>Pseudomonadota</taxon>
        <taxon>Gammaproteobacteria</taxon>
        <taxon>Pseudomonadales</taxon>
        <taxon>Pseudohongiellaceae</taxon>
        <taxon>Pseudohongiella</taxon>
    </lineage>
</organism>
<evidence type="ECO:0000256" key="5">
    <source>
        <dbReference type="ARBA" id="ARBA00023157"/>
    </source>
</evidence>
<feature type="disulfide bond" description="Redox-active" evidence="9">
    <location>
        <begin position="43"/>
        <end position="48"/>
    </location>
</feature>
<accession>A0A0S2KDV2</accession>
<dbReference type="InterPro" id="IPR023753">
    <property type="entry name" value="FAD/NAD-binding_dom"/>
</dbReference>
<evidence type="ECO:0000256" key="10">
    <source>
        <dbReference type="RuleBase" id="RU003691"/>
    </source>
</evidence>
<dbReference type="Proteomes" id="UP000065641">
    <property type="component" value="Chromosome"/>
</dbReference>
<evidence type="ECO:0000259" key="12">
    <source>
        <dbReference type="Pfam" id="PF07992"/>
    </source>
</evidence>
<reference evidence="13 14" key="1">
    <citation type="submission" date="2015-11" db="EMBL/GenBank/DDBJ databases">
        <authorList>
            <person name="Zhang Y."/>
            <person name="Guo Z."/>
        </authorList>
    </citation>
    <scope>NUCLEOTIDE SEQUENCE [LARGE SCALE GENOMIC DNA]</scope>
    <source>
        <strain evidence="13 14">KCTC 32221</strain>
    </source>
</reference>
<evidence type="ECO:0000259" key="11">
    <source>
        <dbReference type="Pfam" id="PF02852"/>
    </source>
</evidence>
<dbReference type="GO" id="GO:0004362">
    <property type="term" value="F:glutathione-disulfide reductase (NADPH) activity"/>
    <property type="evidence" value="ECO:0007669"/>
    <property type="project" value="TreeGrafter"/>
</dbReference>
<keyword evidence="6 10" id="KW-0676">Redox-active center</keyword>
<dbReference type="GO" id="GO:0034599">
    <property type="term" value="P:cellular response to oxidative stress"/>
    <property type="evidence" value="ECO:0007669"/>
    <property type="project" value="TreeGrafter"/>
</dbReference>
<dbReference type="PANTHER" id="PTHR42737:SF2">
    <property type="entry name" value="GLUTATHIONE REDUCTASE"/>
    <property type="match status" value="1"/>
</dbReference>
<evidence type="ECO:0000256" key="4">
    <source>
        <dbReference type="ARBA" id="ARBA00023002"/>
    </source>
</evidence>
<keyword evidence="4 10" id="KW-0560">Oxidoreductase</keyword>
<feature type="active site" description="Proton acceptor" evidence="7">
    <location>
        <position position="437"/>
    </location>
</feature>
<gene>
    <name evidence="13" type="ORF">PS2015_1518</name>
</gene>
<evidence type="ECO:0000256" key="3">
    <source>
        <dbReference type="ARBA" id="ARBA00022827"/>
    </source>
</evidence>
<comment type="cofactor">
    <cofactor evidence="8">
        <name>FAD</name>
        <dbReference type="ChEBI" id="CHEBI:57692"/>
    </cofactor>
    <text evidence="8">Binds 1 FAD per subunit.</text>
</comment>
<dbReference type="GO" id="GO:0006749">
    <property type="term" value="P:glutathione metabolic process"/>
    <property type="evidence" value="ECO:0007669"/>
    <property type="project" value="TreeGrafter"/>
</dbReference>
<dbReference type="Gene3D" id="3.30.390.30">
    <property type="match status" value="1"/>
</dbReference>
<dbReference type="InterPro" id="IPR016156">
    <property type="entry name" value="FAD/NAD-linked_Rdtase_dimer_sf"/>
</dbReference>
<dbReference type="PANTHER" id="PTHR42737">
    <property type="entry name" value="GLUTATHIONE REDUCTASE"/>
    <property type="match status" value="1"/>
</dbReference>
<keyword evidence="5" id="KW-1015">Disulfide bond</keyword>
<evidence type="ECO:0000256" key="8">
    <source>
        <dbReference type="PIRSR" id="PIRSR000350-3"/>
    </source>
</evidence>
<dbReference type="InterPro" id="IPR004099">
    <property type="entry name" value="Pyr_nucl-diS_OxRdtase_dimer"/>
</dbReference>
<dbReference type="GO" id="GO:0045454">
    <property type="term" value="P:cell redox homeostasis"/>
    <property type="evidence" value="ECO:0007669"/>
    <property type="project" value="InterPro"/>
</dbReference>
<dbReference type="PRINTS" id="PR00368">
    <property type="entry name" value="FADPNR"/>
</dbReference>
<keyword evidence="8" id="KW-0547">Nucleotide-binding</keyword>
<dbReference type="NCBIfam" id="NF004776">
    <property type="entry name" value="PRK06116.1"/>
    <property type="match status" value="1"/>
</dbReference>
<dbReference type="Pfam" id="PF07992">
    <property type="entry name" value="Pyr_redox_2"/>
    <property type="match status" value="1"/>
</dbReference>
<dbReference type="InterPro" id="IPR046952">
    <property type="entry name" value="GSHR/TRXR-like"/>
</dbReference>
<evidence type="ECO:0000256" key="2">
    <source>
        <dbReference type="ARBA" id="ARBA00022630"/>
    </source>
</evidence>
<dbReference type="PATRIC" id="fig|1249552.3.peg.1522"/>
<dbReference type="Gene3D" id="3.50.50.60">
    <property type="entry name" value="FAD/NAD(P)-binding domain"/>
    <property type="match status" value="2"/>
</dbReference>
<feature type="binding site" evidence="8">
    <location>
        <position position="52"/>
    </location>
    <ligand>
        <name>FAD</name>
        <dbReference type="ChEBI" id="CHEBI:57692"/>
    </ligand>
</feature>
<dbReference type="InterPro" id="IPR036188">
    <property type="entry name" value="FAD/NAD-bd_sf"/>
</dbReference>
<evidence type="ECO:0000256" key="7">
    <source>
        <dbReference type="PIRSR" id="PIRSR000350-2"/>
    </source>
</evidence>
<dbReference type="InterPro" id="IPR001100">
    <property type="entry name" value="Pyr_nuc-diS_OxRdtase"/>
</dbReference>
<dbReference type="OrthoDB" id="9800167at2"/>
<feature type="binding site" evidence="8">
    <location>
        <position position="262"/>
    </location>
    <ligand>
        <name>NAD(+)</name>
        <dbReference type="ChEBI" id="CHEBI:57540"/>
    </ligand>
</feature>
<dbReference type="SUPFAM" id="SSF55424">
    <property type="entry name" value="FAD/NAD-linked reductases, dimerisation (C-terminal) domain"/>
    <property type="match status" value="1"/>
</dbReference>
<keyword evidence="8" id="KW-0520">NAD</keyword>
<dbReference type="RefSeq" id="WP_058021639.1">
    <property type="nucleotide sequence ID" value="NZ_CP013189.1"/>
</dbReference>
<feature type="domain" description="FAD/NAD(P)-binding" evidence="12">
    <location>
        <begin position="6"/>
        <end position="318"/>
    </location>
</feature>
<keyword evidence="14" id="KW-1185">Reference proteome</keyword>
<dbReference type="AlphaFoldDB" id="A0A0S2KDV2"/>
<dbReference type="GO" id="GO:0050660">
    <property type="term" value="F:flavin adenine dinucleotide binding"/>
    <property type="evidence" value="ECO:0007669"/>
    <property type="project" value="InterPro"/>
</dbReference>
<feature type="binding site" evidence="8">
    <location>
        <begin position="174"/>
        <end position="181"/>
    </location>
    <ligand>
        <name>NAD(+)</name>
        <dbReference type="ChEBI" id="CHEBI:57540"/>
    </ligand>
</feature>
<dbReference type="Pfam" id="PF02852">
    <property type="entry name" value="Pyr_redox_dim"/>
    <property type="match status" value="1"/>
</dbReference>
<dbReference type="STRING" id="1249552.PS2015_1518"/>
<evidence type="ECO:0000256" key="6">
    <source>
        <dbReference type="ARBA" id="ARBA00023284"/>
    </source>
</evidence>
<dbReference type="PROSITE" id="PS00076">
    <property type="entry name" value="PYRIDINE_REDOX_1"/>
    <property type="match status" value="1"/>
</dbReference>
<keyword evidence="3 8" id="KW-0274">FAD</keyword>
<dbReference type="GO" id="GO:0005829">
    <property type="term" value="C:cytosol"/>
    <property type="evidence" value="ECO:0007669"/>
    <property type="project" value="TreeGrafter"/>
</dbReference>
<proteinExistence type="inferred from homology"/>
<dbReference type="InterPro" id="IPR012999">
    <property type="entry name" value="Pyr_OxRdtase_I_AS"/>
</dbReference>
<evidence type="ECO:0000313" key="13">
    <source>
        <dbReference type="EMBL" id="ALO46175.1"/>
    </source>
</evidence>
<keyword evidence="2 10" id="KW-0285">Flavoprotein</keyword>
<protein>
    <submittedName>
        <fullName evidence="13">Glutathione reductase</fullName>
    </submittedName>
</protein>
<dbReference type="PRINTS" id="PR00411">
    <property type="entry name" value="PNDRDTASEI"/>
</dbReference>
<evidence type="ECO:0000313" key="14">
    <source>
        <dbReference type="Proteomes" id="UP000065641"/>
    </source>
</evidence>
<dbReference type="KEGG" id="pspi:PS2015_1518"/>
<evidence type="ECO:0000256" key="1">
    <source>
        <dbReference type="ARBA" id="ARBA00007532"/>
    </source>
</evidence>